<dbReference type="InterPro" id="IPR016166">
    <property type="entry name" value="FAD-bd_PCMH"/>
</dbReference>
<evidence type="ECO:0000256" key="12">
    <source>
        <dbReference type="ARBA" id="ARBA00067680"/>
    </source>
</evidence>
<proteinExistence type="inferred from homology"/>
<evidence type="ECO:0000256" key="3">
    <source>
        <dbReference type="ARBA" id="ARBA00022630"/>
    </source>
</evidence>
<dbReference type="InterPro" id="IPR016164">
    <property type="entry name" value="FAD-linked_Oxase-like_C"/>
</dbReference>
<accession>A0A849P4S0</accession>
<feature type="domain" description="FAD-binding PCMH-type" evidence="13">
    <location>
        <begin position="40"/>
        <end position="272"/>
    </location>
</feature>
<dbReference type="InterPro" id="IPR009051">
    <property type="entry name" value="Helical_ferredxn"/>
</dbReference>
<dbReference type="RefSeq" id="WP_171679422.1">
    <property type="nucleotide sequence ID" value="NZ_JABGBN010000001.1"/>
</dbReference>
<dbReference type="GO" id="GO:0008720">
    <property type="term" value="F:D-lactate dehydrogenase (NAD+) activity"/>
    <property type="evidence" value="ECO:0007669"/>
    <property type="project" value="TreeGrafter"/>
</dbReference>
<sequence length="974" mass="108467">MSTISPLVQRFLSELRPNFKGDIASDESSRLVFSTDNSIYQRIPQAIIFPKDISDLQALAKLAQQDSFKKVVLTARGGGTGTNGQSLTDGVIVDMSRHMNHIIAIDPEKRTATVQAGVVKDQLNAALKEHGLFFAPELSTSNRATIGGMINTDASGQGSCRYGKTRHHVLGLKTVLLGGDVLETVSLDKNSWQEAITDKSDYQKSLYLELFELANNNTALIQQSFPELNRSLTGYDLPNLLTDTQFDMNSILCGSEGTLGFIAEATLNVLPIPKHQLLINIGYTDFQAALRDAKALMARNPLSIETVDAKVLGLAKQDIVWNNVAQYFPEAAEPIAGINLVEITSDDETELEQLKQAFLSHLETDTSVKRLSITTAVGRTAVNHIYAMRKRAVGLLGNVQGEKRPQPFVEDTAVPPENLADYIAEFRALLDGMGLDYGMFGHVDAGVLHVRPLIDMKEPQAKQIIQDISDKVAELTHKYGGVLWGEHGKGLRSAYAPIFFGEAYPLVQKVKTLFDPHNQLNPGKIATPTSNKEYVLTPLTEVAFRGDRDRQVNQADWLAFGNAMHCNGNGACFNYDLNDPMCPSYKVTRDRVHSPKGRATLLKEWLRRETIGEQSNSFDKEVYEALHGCLSCKSCAGQCPVKVDIPDAKARFLERYHQRNKRQLRDYALASLEQVLPYLLPVKGLYNALQNIGFVRSLQERTVQLVDLPSFHTEAHIEWDKYGATLLNKDLSNYTPSDNAVAIVQDAFTRFFDSQVLIDLLQLLNRLGAKVYVLPYFANGKPLHVHGFLKRFDKVRRNNIALLAKAESLGMSLIGLDPAMTLVYRQEYTKAYLDDKAPALKVNVQLLQEWLLKWLANNPVPTVTTDKVYQLAAHCTERTQVASTNKQWQDIFKAFGIKLETPNLGCCGMAGTYGHEQEHKELSRGIYEQSWQAVVRKNTDSLVATGFSCRCQVARMENREIKHPLQVLLAAMNG</sequence>
<dbReference type="InterPro" id="IPR036318">
    <property type="entry name" value="FAD-bd_PCMH-like_sf"/>
</dbReference>
<dbReference type="PROSITE" id="PS51387">
    <property type="entry name" value="FAD_PCMH"/>
    <property type="match status" value="1"/>
</dbReference>
<dbReference type="PANTHER" id="PTHR11748:SF119">
    <property type="entry name" value="D-2-HYDROXYGLUTARATE DEHYDROGENASE"/>
    <property type="match status" value="1"/>
</dbReference>
<evidence type="ECO:0000256" key="7">
    <source>
        <dbReference type="ARBA" id="ARBA00023004"/>
    </source>
</evidence>
<evidence type="ECO:0000313" key="14">
    <source>
        <dbReference type="EMBL" id="NOL50725.1"/>
    </source>
</evidence>
<dbReference type="Proteomes" id="UP000537862">
    <property type="component" value="Unassembled WGS sequence"/>
</dbReference>
<dbReference type="SUPFAM" id="SSF46548">
    <property type="entry name" value="alpha-helical ferredoxin"/>
    <property type="match status" value="1"/>
</dbReference>
<protein>
    <recommendedName>
        <fullName evidence="12">D-2-hydroxyglutarate dehydrogenase</fullName>
        <ecNumber evidence="9">1.1.99.39</ecNumber>
    </recommendedName>
</protein>
<comment type="similarity">
    <text evidence="11">In the N-terminal section; belongs to the FAD-binding oxidoreductase/transferase type 4 family.</text>
</comment>
<dbReference type="InterPro" id="IPR017900">
    <property type="entry name" value="4Fe4S_Fe_S_CS"/>
</dbReference>
<evidence type="ECO:0000256" key="1">
    <source>
        <dbReference type="ARBA" id="ARBA00001974"/>
    </source>
</evidence>
<dbReference type="GO" id="GO:0051539">
    <property type="term" value="F:4 iron, 4 sulfur cluster binding"/>
    <property type="evidence" value="ECO:0007669"/>
    <property type="project" value="UniProtKB-KW"/>
</dbReference>
<comment type="catalytic activity">
    <reaction evidence="10">
        <text>(R)-2-hydroxyglutarate + A = 2-oxoglutarate + AH2</text>
        <dbReference type="Rhea" id="RHEA:38295"/>
        <dbReference type="ChEBI" id="CHEBI:13193"/>
        <dbReference type="ChEBI" id="CHEBI:15801"/>
        <dbReference type="ChEBI" id="CHEBI:16810"/>
        <dbReference type="ChEBI" id="CHEBI:17499"/>
        <dbReference type="EC" id="1.1.99.39"/>
    </reaction>
    <physiologicalReaction direction="left-to-right" evidence="10">
        <dbReference type="Rhea" id="RHEA:38296"/>
    </physiologicalReaction>
</comment>
<dbReference type="GO" id="GO:0071949">
    <property type="term" value="F:FAD binding"/>
    <property type="evidence" value="ECO:0007669"/>
    <property type="project" value="InterPro"/>
</dbReference>
<dbReference type="AlphaFoldDB" id="A0A849P4S0"/>
<gene>
    <name evidence="14" type="ORF">HKX39_00845</name>
</gene>
<evidence type="ECO:0000256" key="11">
    <source>
        <dbReference type="ARBA" id="ARBA00060924"/>
    </source>
</evidence>
<keyword evidence="6" id="KW-0560">Oxidoreductase</keyword>
<keyword evidence="7" id="KW-0408">Iron</keyword>
<evidence type="ECO:0000313" key="15">
    <source>
        <dbReference type="Proteomes" id="UP000537862"/>
    </source>
</evidence>
<dbReference type="FunFam" id="3.30.70.2740:FF:000003">
    <property type="entry name" value="Oxidoreductase, FAD-binding, putative"/>
    <property type="match status" value="1"/>
</dbReference>
<dbReference type="PROSITE" id="PS00198">
    <property type="entry name" value="4FE4S_FER_1"/>
    <property type="match status" value="1"/>
</dbReference>
<dbReference type="GO" id="GO:0051990">
    <property type="term" value="F:(R)-2-hydroxyglutarate dehydrogenase activity"/>
    <property type="evidence" value="ECO:0007669"/>
    <property type="project" value="UniProtKB-EC"/>
</dbReference>
<keyword evidence="2" id="KW-0004">4Fe-4S</keyword>
<reference evidence="14 15" key="1">
    <citation type="submission" date="2020-05" db="EMBL/GenBank/DDBJ databases">
        <authorList>
            <person name="Niu N."/>
        </authorList>
    </citation>
    <scope>NUCLEOTIDE SEQUENCE [LARGE SCALE GENOMIC DNA]</scope>
    <source>
        <strain evidence="14 15">3340-03</strain>
    </source>
</reference>
<keyword evidence="8" id="KW-0411">Iron-sulfur</keyword>
<dbReference type="PANTHER" id="PTHR11748">
    <property type="entry name" value="D-LACTATE DEHYDROGENASE"/>
    <property type="match status" value="1"/>
</dbReference>
<dbReference type="InterPro" id="IPR006094">
    <property type="entry name" value="Oxid_FAD_bind_N"/>
</dbReference>
<evidence type="ECO:0000256" key="9">
    <source>
        <dbReference type="ARBA" id="ARBA00039003"/>
    </source>
</evidence>
<evidence type="ECO:0000256" key="2">
    <source>
        <dbReference type="ARBA" id="ARBA00022485"/>
    </source>
</evidence>
<evidence type="ECO:0000256" key="6">
    <source>
        <dbReference type="ARBA" id="ARBA00023002"/>
    </source>
</evidence>
<keyword evidence="15" id="KW-1185">Reference proteome</keyword>
<dbReference type="InterPro" id="IPR017896">
    <property type="entry name" value="4Fe4S_Fe-S-bd"/>
</dbReference>
<organism evidence="14 15">
    <name type="scientific">Pelistega suis</name>
    <dbReference type="NCBI Taxonomy" id="1631957"/>
    <lineage>
        <taxon>Bacteria</taxon>
        <taxon>Pseudomonadati</taxon>
        <taxon>Pseudomonadota</taxon>
        <taxon>Betaproteobacteria</taxon>
        <taxon>Burkholderiales</taxon>
        <taxon>Alcaligenaceae</taxon>
        <taxon>Pelistega</taxon>
    </lineage>
</organism>
<dbReference type="GO" id="GO:1903457">
    <property type="term" value="P:lactate catabolic process"/>
    <property type="evidence" value="ECO:0007669"/>
    <property type="project" value="TreeGrafter"/>
</dbReference>
<evidence type="ECO:0000256" key="4">
    <source>
        <dbReference type="ARBA" id="ARBA00022723"/>
    </source>
</evidence>
<keyword evidence="4" id="KW-0479">Metal-binding</keyword>
<comment type="cofactor">
    <cofactor evidence="1">
        <name>FAD</name>
        <dbReference type="ChEBI" id="CHEBI:57692"/>
    </cofactor>
</comment>
<evidence type="ECO:0000256" key="5">
    <source>
        <dbReference type="ARBA" id="ARBA00022827"/>
    </source>
</evidence>
<dbReference type="SUPFAM" id="SSF55103">
    <property type="entry name" value="FAD-linked oxidases, C-terminal domain"/>
    <property type="match status" value="1"/>
</dbReference>
<dbReference type="EC" id="1.1.99.39" evidence="9"/>
<dbReference type="Pfam" id="PF02754">
    <property type="entry name" value="CCG"/>
    <property type="match status" value="1"/>
</dbReference>
<dbReference type="Gene3D" id="3.30.70.2740">
    <property type="match status" value="1"/>
</dbReference>
<dbReference type="InterPro" id="IPR004017">
    <property type="entry name" value="Cys_rich_dom"/>
</dbReference>
<dbReference type="Gene3D" id="3.30.465.10">
    <property type="match status" value="1"/>
</dbReference>
<dbReference type="GO" id="GO:0046872">
    <property type="term" value="F:metal ion binding"/>
    <property type="evidence" value="ECO:0007669"/>
    <property type="project" value="UniProtKB-KW"/>
</dbReference>
<dbReference type="GO" id="GO:0004458">
    <property type="term" value="F:D-lactate dehydrogenase (cytochrome) activity"/>
    <property type="evidence" value="ECO:0007669"/>
    <property type="project" value="TreeGrafter"/>
</dbReference>
<dbReference type="Gene3D" id="1.10.1060.10">
    <property type="entry name" value="Alpha-helical ferredoxin"/>
    <property type="match status" value="1"/>
</dbReference>
<evidence type="ECO:0000259" key="13">
    <source>
        <dbReference type="PROSITE" id="PS51387"/>
    </source>
</evidence>
<name>A0A849P4S0_9BURK</name>
<dbReference type="EMBL" id="JABGBN010000001">
    <property type="protein sequence ID" value="NOL50725.1"/>
    <property type="molecule type" value="Genomic_DNA"/>
</dbReference>
<comment type="caution">
    <text evidence="14">The sequence shown here is derived from an EMBL/GenBank/DDBJ whole genome shotgun (WGS) entry which is preliminary data.</text>
</comment>
<dbReference type="InterPro" id="IPR016169">
    <property type="entry name" value="FAD-bd_PCMH_sub2"/>
</dbReference>
<dbReference type="Pfam" id="PF01565">
    <property type="entry name" value="FAD_binding_4"/>
    <property type="match status" value="1"/>
</dbReference>
<dbReference type="SUPFAM" id="SSF56176">
    <property type="entry name" value="FAD-binding/transporter-associated domain-like"/>
    <property type="match status" value="1"/>
</dbReference>
<dbReference type="Pfam" id="PF02913">
    <property type="entry name" value="FAD-oxidase_C"/>
    <property type="match status" value="1"/>
</dbReference>
<keyword evidence="3" id="KW-0285">Flavoprotein</keyword>
<dbReference type="InterPro" id="IPR004113">
    <property type="entry name" value="FAD-bd_oxidored_4_C"/>
</dbReference>
<dbReference type="Pfam" id="PF13183">
    <property type="entry name" value="Fer4_8"/>
    <property type="match status" value="1"/>
</dbReference>
<evidence type="ECO:0000256" key="10">
    <source>
        <dbReference type="ARBA" id="ARBA00051291"/>
    </source>
</evidence>
<keyword evidence="5" id="KW-0274">FAD</keyword>
<evidence type="ECO:0000256" key="8">
    <source>
        <dbReference type="ARBA" id="ARBA00023014"/>
    </source>
</evidence>